<reference evidence="2" key="1">
    <citation type="submission" date="2021-02" db="EMBL/GenBank/DDBJ databases">
        <authorList>
            <person name="Nowell W R."/>
        </authorList>
    </citation>
    <scope>NUCLEOTIDE SEQUENCE</scope>
</reference>
<proteinExistence type="predicted"/>
<feature type="region of interest" description="Disordered" evidence="1">
    <location>
        <begin position="1"/>
        <end position="29"/>
    </location>
</feature>
<feature type="non-terminal residue" evidence="2">
    <location>
        <position position="56"/>
    </location>
</feature>
<comment type="caution">
    <text evidence="2">The sequence shown here is derived from an EMBL/GenBank/DDBJ whole genome shotgun (WGS) entry which is preliminary data.</text>
</comment>
<evidence type="ECO:0000256" key="1">
    <source>
        <dbReference type="SAM" id="MobiDB-lite"/>
    </source>
</evidence>
<evidence type="ECO:0000313" key="3">
    <source>
        <dbReference type="EMBL" id="CAF5144311.1"/>
    </source>
</evidence>
<accession>A0A821ZDM4</accession>
<name>A0A821ZDM4_9BILA</name>
<dbReference type="AlphaFoldDB" id="A0A821ZDM4"/>
<dbReference type="EMBL" id="CAJOBR010093451">
    <property type="protein sequence ID" value="CAF5144311.1"/>
    <property type="molecule type" value="Genomic_DNA"/>
</dbReference>
<organism evidence="2 4">
    <name type="scientific">Rotaria socialis</name>
    <dbReference type="NCBI Taxonomy" id="392032"/>
    <lineage>
        <taxon>Eukaryota</taxon>
        <taxon>Metazoa</taxon>
        <taxon>Spiralia</taxon>
        <taxon>Gnathifera</taxon>
        <taxon>Rotifera</taxon>
        <taxon>Eurotatoria</taxon>
        <taxon>Bdelloidea</taxon>
        <taxon>Philodinida</taxon>
        <taxon>Philodinidae</taxon>
        <taxon>Rotaria</taxon>
    </lineage>
</organism>
<feature type="compositionally biased region" description="Polar residues" evidence="1">
    <location>
        <begin position="11"/>
        <end position="22"/>
    </location>
</feature>
<evidence type="ECO:0000313" key="4">
    <source>
        <dbReference type="Proteomes" id="UP000663848"/>
    </source>
</evidence>
<dbReference type="Gene3D" id="1.20.5.110">
    <property type="match status" value="1"/>
</dbReference>
<gene>
    <name evidence="2" type="ORF">QYT958_LOCUS35858</name>
    <name evidence="3" type="ORF">QYT958_LOCUS48016</name>
</gene>
<evidence type="ECO:0000313" key="2">
    <source>
        <dbReference type="EMBL" id="CAF4977784.1"/>
    </source>
</evidence>
<dbReference type="EMBL" id="CAJOBR010027728">
    <property type="protein sequence ID" value="CAF4977784.1"/>
    <property type="molecule type" value="Genomic_DNA"/>
</dbReference>
<sequence length="56" mass="6482">MSHYGMGSIRSPPSENGCNGETSEVRRNIQDDWQRRDDILLLTTAIKRLVDFLNQF</sequence>
<protein>
    <submittedName>
        <fullName evidence="2">Uncharacterized protein</fullName>
    </submittedName>
</protein>
<dbReference type="Proteomes" id="UP000663848">
    <property type="component" value="Unassembled WGS sequence"/>
</dbReference>